<dbReference type="RefSeq" id="WP_046967430.1">
    <property type="nucleotide sequence ID" value="NZ_CP017480.1"/>
</dbReference>
<dbReference type="NCBIfam" id="TIGR02274">
    <property type="entry name" value="dCTP_deam"/>
    <property type="match status" value="1"/>
</dbReference>
<keyword evidence="2" id="KW-1185">Reference proteome</keyword>
<name>A0A0G9HC79_9GAMM</name>
<dbReference type="PATRIC" id="fig|1440763.5.peg.1635"/>
<protein>
    <submittedName>
        <fullName evidence="1">dCTP deaminase</fullName>
    </submittedName>
</protein>
<dbReference type="GO" id="GO:0008829">
    <property type="term" value="F:dCTP deaminase activity"/>
    <property type="evidence" value="ECO:0007669"/>
    <property type="project" value="InterPro"/>
</dbReference>
<dbReference type="InterPro" id="IPR011962">
    <property type="entry name" value="dCTP_deaminase"/>
</dbReference>
<dbReference type="PANTHER" id="PTHR42680">
    <property type="entry name" value="DCTP DEAMINASE"/>
    <property type="match status" value="1"/>
</dbReference>
<evidence type="ECO:0000313" key="2">
    <source>
        <dbReference type="Proteomes" id="UP000182987"/>
    </source>
</evidence>
<dbReference type="Pfam" id="PF22769">
    <property type="entry name" value="DCD"/>
    <property type="match status" value="1"/>
</dbReference>
<evidence type="ECO:0000313" key="1">
    <source>
        <dbReference type="EMBL" id="APG05951.1"/>
    </source>
</evidence>
<gene>
    <name evidence="1" type="ORF">BJI69_19950</name>
</gene>
<dbReference type="AlphaFoldDB" id="A0A0G9HC79"/>
<dbReference type="Gene3D" id="2.70.40.10">
    <property type="match status" value="1"/>
</dbReference>
<dbReference type="InterPro" id="IPR036157">
    <property type="entry name" value="dUTPase-like_sf"/>
</dbReference>
<dbReference type="GO" id="GO:0015949">
    <property type="term" value="P:nucleobase-containing small molecule interconversion"/>
    <property type="evidence" value="ECO:0007669"/>
    <property type="project" value="TreeGrafter"/>
</dbReference>
<dbReference type="STRING" id="1440763.BJI69_19950"/>
<dbReference type="EMBL" id="CP017480">
    <property type="protein sequence ID" value="APG05951.1"/>
    <property type="molecule type" value="Genomic_DNA"/>
</dbReference>
<dbReference type="GO" id="GO:0006229">
    <property type="term" value="P:dUTP biosynthetic process"/>
    <property type="evidence" value="ECO:0007669"/>
    <property type="project" value="InterPro"/>
</dbReference>
<sequence>MILTGNLIKSEVSENRIVIEPFNSDRVTTNSYDLTLGSTLIAYEDEILDPKKKPATREIAIPDDGYVMQRGEFLLGCSNERVGSEHYVPIIHAKSSIARLGLFIHITSGLFDIGCICDATFHLYATMPVRLFKGMPIAQITFWKTLGEVALYDGKYQGDRGIVPSRIYRDFSIQEPGVTEVIG</sequence>
<organism evidence="1 2">
    <name type="scientific">Luteibacter rhizovicinus DSM 16549</name>
    <dbReference type="NCBI Taxonomy" id="1440763"/>
    <lineage>
        <taxon>Bacteria</taxon>
        <taxon>Pseudomonadati</taxon>
        <taxon>Pseudomonadota</taxon>
        <taxon>Gammaproteobacteria</taxon>
        <taxon>Lysobacterales</taxon>
        <taxon>Rhodanobacteraceae</taxon>
        <taxon>Luteibacter</taxon>
    </lineage>
</organism>
<reference evidence="2" key="1">
    <citation type="submission" date="2016-09" db="EMBL/GenBank/DDBJ databases">
        <authorList>
            <person name="Lysoe E."/>
        </authorList>
    </citation>
    <scope>NUCLEOTIDE SEQUENCE [LARGE SCALE GENOMIC DNA]</scope>
    <source>
        <strain evidence="2">LJ96T</strain>
    </source>
</reference>
<proteinExistence type="predicted"/>
<dbReference type="KEGG" id="lrz:BJI69_19950"/>
<dbReference type="SUPFAM" id="SSF51283">
    <property type="entry name" value="dUTPase-like"/>
    <property type="match status" value="1"/>
</dbReference>
<dbReference type="Proteomes" id="UP000182987">
    <property type="component" value="Chromosome"/>
</dbReference>
<dbReference type="PANTHER" id="PTHR42680:SF3">
    <property type="entry name" value="DCTP DEAMINASE"/>
    <property type="match status" value="1"/>
</dbReference>
<accession>A0A0G9HC79</accession>
<dbReference type="OrthoDB" id="9780956at2"/>